<dbReference type="EMBL" id="VIFM01000760">
    <property type="protein sequence ID" value="TQF08352.1"/>
    <property type="molecule type" value="Genomic_DNA"/>
</dbReference>
<dbReference type="Proteomes" id="UP000315369">
    <property type="component" value="Unassembled WGS sequence"/>
</dbReference>
<accession>A0A540WH77</accession>
<keyword evidence="2" id="KW-1185">Reference proteome</keyword>
<name>A0A540WH77_9BACT</name>
<reference evidence="1 2" key="1">
    <citation type="submission" date="2019-06" db="EMBL/GenBank/DDBJ databases">
        <authorList>
            <person name="Livingstone P."/>
            <person name="Whitworth D."/>
        </authorList>
    </citation>
    <scope>NUCLEOTIDE SEQUENCE [LARGE SCALE GENOMIC DNA]</scope>
    <source>
        <strain evidence="1 2">AM401</strain>
    </source>
</reference>
<protein>
    <submittedName>
        <fullName evidence="1">Uncharacterized protein</fullName>
    </submittedName>
</protein>
<comment type="caution">
    <text evidence="1">The sequence shown here is derived from an EMBL/GenBank/DDBJ whole genome shotgun (WGS) entry which is preliminary data.</text>
</comment>
<sequence length="149" mass="15862">LLDSNEQPLVIETADLVTVTQDQTLQSTVLYEGSVPNGFYRIIYQGALPGLSGLPRDPSTPRLFEAEPTVAAPARAGDIIVLEGTDVLCAVDLPIASVEPVAGTTRVRFAIADSQEIPTDCANLARFTVRAGGDQPFVLFDEAGTFLSR</sequence>
<feature type="non-terminal residue" evidence="1">
    <location>
        <position position="1"/>
    </location>
</feature>
<evidence type="ECO:0000313" key="2">
    <source>
        <dbReference type="Proteomes" id="UP000315369"/>
    </source>
</evidence>
<organism evidence="1 2">
    <name type="scientific">Myxococcus llanfairpwllgwyngyllgogerychwyrndrobwllllantysiliogogogochensis</name>
    <dbReference type="NCBI Taxonomy" id="2590453"/>
    <lineage>
        <taxon>Bacteria</taxon>
        <taxon>Pseudomonadati</taxon>
        <taxon>Myxococcota</taxon>
        <taxon>Myxococcia</taxon>
        <taxon>Myxococcales</taxon>
        <taxon>Cystobacterineae</taxon>
        <taxon>Myxococcaceae</taxon>
        <taxon>Myxococcus</taxon>
    </lineage>
</organism>
<feature type="non-terminal residue" evidence="1">
    <location>
        <position position="149"/>
    </location>
</feature>
<proteinExistence type="predicted"/>
<dbReference type="AlphaFoldDB" id="A0A540WH77"/>
<gene>
    <name evidence="1" type="ORF">FJV41_50400</name>
</gene>
<evidence type="ECO:0000313" key="1">
    <source>
        <dbReference type="EMBL" id="TQF08352.1"/>
    </source>
</evidence>